<organism evidence="2 3">
    <name type="scientific">Snodgrassella alvi</name>
    <dbReference type="NCBI Taxonomy" id="1196083"/>
    <lineage>
        <taxon>Bacteria</taxon>
        <taxon>Pseudomonadati</taxon>
        <taxon>Pseudomonadota</taxon>
        <taxon>Betaproteobacteria</taxon>
        <taxon>Neisseriales</taxon>
        <taxon>Neisseriaceae</taxon>
        <taxon>Snodgrassella</taxon>
    </lineage>
</organism>
<evidence type="ECO:0000313" key="3">
    <source>
        <dbReference type="Proteomes" id="UP000231293"/>
    </source>
</evidence>
<dbReference type="EMBL" id="MDVB01000118">
    <property type="protein sequence ID" value="PIT12236.1"/>
    <property type="molecule type" value="Genomic_DNA"/>
</dbReference>
<dbReference type="InterPro" id="IPR056127">
    <property type="entry name" value="DUF7710"/>
</dbReference>
<protein>
    <recommendedName>
        <fullName evidence="1">DUF7710 domain-containing protein</fullName>
    </recommendedName>
</protein>
<evidence type="ECO:0000313" key="2">
    <source>
        <dbReference type="EMBL" id="PIT12236.1"/>
    </source>
</evidence>
<comment type="caution">
    <text evidence="2">The sequence shown here is derived from an EMBL/GenBank/DDBJ whole genome shotgun (WGS) entry which is preliminary data.</text>
</comment>
<sequence length="72" mass="8449">MKDSSWVWIFKKDGIPMVSAVFSSLENADNWLKLNKLTGVLTKMPIDIGGYEWCIQNKEQMLEHYHYENGIR</sequence>
<dbReference type="AlphaFoldDB" id="A0A2N9WQU7"/>
<reference evidence="2 3" key="1">
    <citation type="journal article" date="2017" name="MBio">
        <title>Type VI secretion-mediated competition in the bee gut microbiome.</title>
        <authorList>
            <person name="Steele M.I."/>
            <person name="Kwong W.K."/>
            <person name="Powell J.E."/>
            <person name="Whiteley M."/>
            <person name="Moran N.A."/>
        </authorList>
    </citation>
    <scope>NUCLEOTIDE SEQUENCE [LARGE SCALE GENOMIC DNA]</scope>
    <source>
        <strain evidence="2 3">App2-2</strain>
    </source>
</reference>
<accession>A0A2N9WQU7</accession>
<proteinExistence type="predicted"/>
<dbReference type="RefSeq" id="WP_100090431.1">
    <property type="nucleotide sequence ID" value="NZ_MDVB01000118.1"/>
</dbReference>
<name>A0A2N9WQU7_9NEIS</name>
<dbReference type="Proteomes" id="UP000231293">
    <property type="component" value="Unassembled WGS sequence"/>
</dbReference>
<evidence type="ECO:0000259" key="1">
    <source>
        <dbReference type="Pfam" id="PF24819"/>
    </source>
</evidence>
<feature type="domain" description="DUF7710" evidence="1">
    <location>
        <begin position="7"/>
        <end position="58"/>
    </location>
</feature>
<dbReference type="Pfam" id="PF24819">
    <property type="entry name" value="DUF7710"/>
    <property type="match status" value="1"/>
</dbReference>
<gene>
    <name evidence="2" type="ORF">BGI32_09635</name>
</gene>